<keyword evidence="9" id="KW-1015">Disulfide bond</keyword>
<dbReference type="InterPro" id="IPR002159">
    <property type="entry name" value="CD36_fam"/>
</dbReference>
<evidence type="ECO:0000256" key="7">
    <source>
        <dbReference type="ARBA" id="ARBA00022989"/>
    </source>
</evidence>
<dbReference type="GO" id="GO:0005044">
    <property type="term" value="F:scavenger receptor activity"/>
    <property type="evidence" value="ECO:0007669"/>
    <property type="project" value="TreeGrafter"/>
</dbReference>
<evidence type="ECO:0000256" key="1">
    <source>
        <dbReference type="ARBA" id="ARBA00004651"/>
    </source>
</evidence>
<keyword evidence="3" id="KW-1003">Cell membrane</keyword>
<name>A0AAJ6YJP6_9HYME</name>
<evidence type="ECO:0000256" key="9">
    <source>
        <dbReference type="ARBA" id="ARBA00023157"/>
    </source>
</evidence>
<dbReference type="Proteomes" id="UP000695007">
    <property type="component" value="Unplaced"/>
</dbReference>
<accession>A0AAJ6YJP6</accession>
<dbReference type="GO" id="GO:0005737">
    <property type="term" value="C:cytoplasm"/>
    <property type="evidence" value="ECO:0007669"/>
    <property type="project" value="TreeGrafter"/>
</dbReference>
<feature type="transmembrane region" description="Helical" evidence="12">
    <location>
        <begin position="416"/>
        <end position="434"/>
    </location>
</feature>
<evidence type="ECO:0000256" key="4">
    <source>
        <dbReference type="ARBA" id="ARBA00022606"/>
    </source>
</evidence>
<dbReference type="GO" id="GO:0005886">
    <property type="term" value="C:plasma membrane"/>
    <property type="evidence" value="ECO:0007669"/>
    <property type="project" value="UniProtKB-SubCell"/>
</dbReference>
<dbReference type="PRINTS" id="PR01609">
    <property type="entry name" value="CD36FAMILY"/>
</dbReference>
<dbReference type="AlphaFoldDB" id="A0AAJ6YJP6"/>
<protein>
    <submittedName>
        <fullName evidence="14">Sensory neuron membrane protein 1-like</fullName>
    </submittedName>
</protein>
<comment type="subcellular location">
    <subcellularLocation>
        <location evidence="1">Cell membrane</location>
        <topology evidence="1">Multi-pass membrane protein</topology>
    </subcellularLocation>
</comment>
<sequence>MRDIWGKFPFAFEFHIYMFNVTNPYGIESGEKPVVQEVGPFVYDKWHEKVNQIDEEDDDTVSYATKSMYYFNKDKSNGLSDEMEIVIPHFFIFALINAVHRDKPSALPVLSKAIDSIFGKPENLFIKTKVRNILFDGLLVDCNVQDFAGSAVCTQIKIYRETLDIQLVGENLYSASIVRPANGTESKARTRVHRGIKNIMDVGKVIEYNNNRNISVWDDEYCDTFNGTDGTVFHPHFDRKGRDDVVVFNPNLCRSISCHFESKTTFSNMNLLRYTTDLGIDSENNPRQKCYCQPPNKCLKKGTFDTYKCNKSPIIVTNPHFFLADPYYKDLIDGMKPDKEKHMIIIDIDPFTGIPINVHTRAQLNILVNKVEKMKQLNNYREALLPIFWMDEVMIMPEYLLKEIKSGHTMVLLSKIFKYFVMLSGLGMCGFAGIKQYILRNKKKILNVMHAGEQKFNKNFNNAEMKTNINTMSPAVATLPVNIH</sequence>
<evidence type="ECO:0000256" key="5">
    <source>
        <dbReference type="ARBA" id="ARBA00022692"/>
    </source>
</evidence>
<evidence type="ECO:0000256" key="6">
    <source>
        <dbReference type="ARBA" id="ARBA00022725"/>
    </source>
</evidence>
<reference evidence="14" key="1">
    <citation type="submission" date="2025-08" db="UniProtKB">
        <authorList>
            <consortium name="RefSeq"/>
        </authorList>
    </citation>
    <scope>IDENTIFICATION</scope>
</reference>
<dbReference type="PANTHER" id="PTHR11923">
    <property type="entry name" value="SCAVENGER RECEPTOR CLASS B TYPE-1 SR-B1"/>
    <property type="match status" value="1"/>
</dbReference>
<organism evidence="13 14">
    <name type="scientific">Ceratosolen solmsi marchali</name>
    <dbReference type="NCBI Taxonomy" id="326594"/>
    <lineage>
        <taxon>Eukaryota</taxon>
        <taxon>Metazoa</taxon>
        <taxon>Ecdysozoa</taxon>
        <taxon>Arthropoda</taxon>
        <taxon>Hexapoda</taxon>
        <taxon>Insecta</taxon>
        <taxon>Pterygota</taxon>
        <taxon>Neoptera</taxon>
        <taxon>Endopterygota</taxon>
        <taxon>Hymenoptera</taxon>
        <taxon>Apocrita</taxon>
        <taxon>Proctotrupomorpha</taxon>
        <taxon>Chalcidoidea</taxon>
        <taxon>Agaonidae</taxon>
        <taxon>Agaoninae</taxon>
        <taxon>Ceratosolen</taxon>
    </lineage>
</organism>
<evidence type="ECO:0000256" key="8">
    <source>
        <dbReference type="ARBA" id="ARBA00023136"/>
    </source>
</evidence>
<dbReference type="Pfam" id="PF01130">
    <property type="entry name" value="CD36"/>
    <property type="match status" value="1"/>
</dbReference>
<evidence type="ECO:0000256" key="10">
    <source>
        <dbReference type="ARBA" id="ARBA00023170"/>
    </source>
</evidence>
<keyword evidence="13" id="KW-1185">Reference proteome</keyword>
<proteinExistence type="inferred from homology"/>
<dbReference type="GO" id="GO:0007608">
    <property type="term" value="P:sensory perception of smell"/>
    <property type="evidence" value="ECO:0007669"/>
    <property type="project" value="UniProtKB-KW"/>
</dbReference>
<gene>
    <name evidence="14" type="primary">LOC105363347</name>
</gene>
<evidence type="ECO:0000313" key="13">
    <source>
        <dbReference type="Proteomes" id="UP000695007"/>
    </source>
</evidence>
<keyword evidence="8 12" id="KW-0472">Membrane</keyword>
<keyword evidence="7 12" id="KW-1133">Transmembrane helix</keyword>
<comment type="similarity">
    <text evidence="2">Belongs to the CD36 family.</text>
</comment>
<evidence type="ECO:0000256" key="3">
    <source>
        <dbReference type="ARBA" id="ARBA00022475"/>
    </source>
</evidence>
<dbReference type="GeneID" id="105363347"/>
<evidence type="ECO:0000256" key="11">
    <source>
        <dbReference type="ARBA" id="ARBA00023180"/>
    </source>
</evidence>
<keyword evidence="6" id="KW-0552">Olfaction</keyword>
<evidence type="ECO:0000256" key="12">
    <source>
        <dbReference type="SAM" id="Phobius"/>
    </source>
</evidence>
<evidence type="ECO:0000313" key="14">
    <source>
        <dbReference type="RefSeq" id="XP_011499316.1"/>
    </source>
</evidence>
<dbReference type="KEGG" id="csol:105363347"/>
<dbReference type="PANTHER" id="PTHR11923:SF69">
    <property type="entry name" value="SENSORY NEURON MEMBRANE PROTEIN 1"/>
    <property type="match status" value="1"/>
</dbReference>
<evidence type="ECO:0000256" key="2">
    <source>
        <dbReference type="ARBA" id="ARBA00010532"/>
    </source>
</evidence>
<keyword evidence="11" id="KW-0325">Glycoprotein</keyword>
<keyword evidence="4" id="KW-0716">Sensory transduction</keyword>
<dbReference type="RefSeq" id="XP_011499316.1">
    <property type="nucleotide sequence ID" value="XM_011501014.1"/>
</dbReference>
<keyword evidence="10" id="KW-0675">Receptor</keyword>
<keyword evidence="5 12" id="KW-0812">Transmembrane</keyword>